<dbReference type="InterPro" id="IPR001789">
    <property type="entry name" value="Sig_transdc_resp-reg_receiver"/>
</dbReference>
<dbReference type="Pfam" id="PF07536">
    <property type="entry name" value="HWE_HK"/>
    <property type="match status" value="1"/>
</dbReference>
<comment type="catalytic activity">
    <reaction evidence="1">
        <text>ATP + protein L-histidine = ADP + protein N-phospho-L-histidine.</text>
        <dbReference type="EC" id="2.7.13.3"/>
    </reaction>
</comment>
<evidence type="ECO:0000259" key="9">
    <source>
        <dbReference type="PROSITE" id="PS50110"/>
    </source>
</evidence>
<sequence>MAERVQNKDWTITTLGPAGAWSPALHAARDVVLGTDLPMALICAKHCAVVAYNDAYLACLNGRAPELGCDLSEIFLDVEDVVAEAVAQAFRGEASSLKTTKFDQHFSPVRDENGDVVGALILPVARTDGARDIVIDDLAISRASVAKYNSIFEGLEEGLCVVEVNLDNGNGQIDYRVVEANSAFYDNTGFPREILGAWLRKAAPDLEEHWYEIYGDVARSGEPKRFEENSEFLGRSFDVFAFRIDEAKGLVAILFRDNSEHKKHQKHNELLLREVNHRAKNLLSLVLAIARQTEHTDAEDFLRRFGNRLRGLAASQDVLVNHTWRDVPLIELVHSQLVHFAGLVGDRILIEGGEISLSPDAAQTVGMALHELATNASKYGALSDDDGEVTITWSIGTEADPKTGFQLTWKESGGPAVSEPEKTGFGYTVTTDMVEMNTGGKVTARYEPEGFVWQLDCENCNLLTGNSKLDATDSATAPPETATERHQPVVLIVEDEALVAADMAFLLKDEGYGVLGPVGSVKGALALLDKKSCDGAVLDVNLGRETSEPIAARLTENGTPFIVLSGYSAHQLPEGFRGAPLVDKPVRAEELTQKLETLLAAEDDGS</sequence>
<organism evidence="10 11">
    <name type="scientific">Gymnodinialimonas ceratoperidinii</name>
    <dbReference type="NCBI Taxonomy" id="2856823"/>
    <lineage>
        <taxon>Bacteria</taxon>
        <taxon>Pseudomonadati</taxon>
        <taxon>Pseudomonadota</taxon>
        <taxon>Alphaproteobacteria</taxon>
        <taxon>Rhodobacterales</taxon>
        <taxon>Paracoccaceae</taxon>
        <taxon>Gymnodinialimonas</taxon>
    </lineage>
</organism>
<evidence type="ECO:0000256" key="8">
    <source>
        <dbReference type="PROSITE-ProRule" id="PRU00169"/>
    </source>
</evidence>
<evidence type="ECO:0000256" key="1">
    <source>
        <dbReference type="ARBA" id="ARBA00000085"/>
    </source>
</evidence>
<proteinExistence type="predicted"/>
<feature type="domain" description="Response regulatory" evidence="9">
    <location>
        <begin position="489"/>
        <end position="599"/>
    </location>
</feature>
<dbReference type="InterPro" id="IPR011102">
    <property type="entry name" value="Sig_transdc_His_kinase_HWE"/>
</dbReference>
<gene>
    <name evidence="10" type="ORF">KYE46_15705</name>
</gene>
<dbReference type="GO" id="GO:0004673">
    <property type="term" value="F:protein histidine kinase activity"/>
    <property type="evidence" value="ECO:0007669"/>
    <property type="project" value="UniProtKB-EC"/>
</dbReference>
<feature type="modified residue" description="4-aspartylphosphate" evidence="8">
    <location>
        <position position="539"/>
    </location>
</feature>
<protein>
    <recommendedName>
        <fullName evidence="2">histidine kinase</fullName>
        <ecNumber evidence="2">2.7.13.3</ecNumber>
    </recommendedName>
</protein>
<evidence type="ECO:0000313" key="10">
    <source>
        <dbReference type="EMBL" id="QXT39351.1"/>
    </source>
</evidence>
<dbReference type="SMART" id="SM00911">
    <property type="entry name" value="HWE_HK"/>
    <property type="match status" value="1"/>
</dbReference>
<dbReference type="SMART" id="SM00448">
    <property type="entry name" value="REC"/>
    <property type="match status" value="1"/>
</dbReference>
<keyword evidence="5" id="KW-0547">Nucleotide-binding</keyword>
<keyword evidence="4" id="KW-0808">Transferase</keyword>
<dbReference type="EC" id="2.7.13.3" evidence="2"/>
<reference evidence="10 11" key="1">
    <citation type="submission" date="2021-07" db="EMBL/GenBank/DDBJ databases">
        <title>A novel Jannaschia species isolated from marine dinoflagellate Ceratoperidinium margalefii.</title>
        <authorList>
            <person name="Jiang Y."/>
            <person name="Li Z."/>
        </authorList>
    </citation>
    <scope>NUCLEOTIDE SEQUENCE [LARGE SCALE GENOMIC DNA]</scope>
    <source>
        <strain evidence="10 11">J12C1-MA-4</strain>
    </source>
</reference>
<evidence type="ECO:0000256" key="4">
    <source>
        <dbReference type="ARBA" id="ARBA00022679"/>
    </source>
</evidence>
<dbReference type="GO" id="GO:0000160">
    <property type="term" value="P:phosphorelay signal transduction system"/>
    <property type="evidence" value="ECO:0007669"/>
    <property type="project" value="InterPro"/>
</dbReference>
<evidence type="ECO:0000256" key="5">
    <source>
        <dbReference type="ARBA" id="ARBA00022741"/>
    </source>
</evidence>
<dbReference type="PROSITE" id="PS50110">
    <property type="entry name" value="RESPONSE_REGULATORY"/>
    <property type="match status" value="1"/>
</dbReference>
<dbReference type="GO" id="GO:0005524">
    <property type="term" value="F:ATP binding"/>
    <property type="evidence" value="ECO:0007669"/>
    <property type="project" value="UniProtKB-KW"/>
</dbReference>
<dbReference type="RefSeq" id="WP_219001885.1">
    <property type="nucleotide sequence ID" value="NZ_CP079194.1"/>
</dbReference>
<evidence type="ECO:0000313" key="11">
    <source>
        <dbReference type="Proteomes" id="UP000825009"/>
    </source>
</evidence>
<keyword evidence="11" id="KW-1185">Reference proteome</keyword>
<evidence type="ECO:0000256" key="6">
    <source>
        <dbReference type="ARBA" id="ARBA00022777"/>
    </source>
</evidence>
<dbReference type="PANTHER" id="PTHR41523:SF7">
    <property type="entry name" value="HISTIDINE KINASE"/>
    <property type="match status" value="1"/>
</dbReference>
<name>A0A8F6YAS9_9RHOB</name>
<dbReference type="Pfam" id="PF00072">
    <property type="entry name" value="Response_reg"/>
    <property type="match status" value="1"/>
</dbReference>
<keyword evidence="3 8" id="KW-0597">Phosphoprotein</keyword>
<evidence type="ECO:0000256" key="2">
    <source>
        <dbReference type="ARBA" id="ARBA00012438"/>
    </source>
</evidence>
<dbReference type="Proteomes" id="UP000825009">
    <property type="component" value="Chromosome"/>
</dbReference>
<accession>A0A8F6YAS9</accession>
<evidence type="ECO:0000256" key="7">
    <source>
        <dbReference type="ARBA" id="ARBA00022840"/>
    </source>
</evidence>
<evidence type="ECO:0000256" key="3">
    <source>
        <dbReference type="ARBA" id="ARBA00022553"/>
    </source>
</evidence>
<dbReference type="AlphaFoldDB" id="A0A8F6YAS9"/>
<keyword evidence="6" id="KW-0418">Kinase</keyword>
<dbReference type="PANTHER" id="PTHR41523">
    <property type="entry name" value="TWO-COMPONENT SYSTEM SENSOR PROTEIN"/>
    <property type="match status" value="1"/>
</dbReference>
<keyword evidence="7" id="KW-0067">ATP-binding</keyword>
<dbReference type="EMBL" id="CP079194">
    <property type="protein sequence ID" value="QXT39351.1"/>
    <property type="molecule type" value="Genomic_DNA"/>
</dbReference>
<dbReference type="KEGG" id="gce:KYE46_15705"/>